<reference evidence="2 3" key="1">
    <citation type="submission" date="2009-09" db="EMBL/GenBank/DDBJ databases">
        <authorList>
            <person name="Weinstock G."/>
            <person name="Sodergren E."/>
            <person name="Clifton S."/>
            <person name="Fulton L."/>
            <person name="Fulton B."/>
            <person name="Courtney L."/>
            <person name="Fronick C."/>
            <person name="Harrison M."/>
            <person name="Strong C."/>
            <person name="Farmer C."/>
            <person name="Delahaunty K."/>
            <person name="Markovic C."/>
            <person name="Hall O."/>
            <person name="Minx P."/>
            <person name="Tomlinson C."/>
            <person name="Mitreva M."/>
            <person name="Nelson J."/>
            <person name="Hou S."/>
            <person name="Wollam A."/>
            <person name="Pepin K.H."/>
            <person name="Johnson M."/>
            <person name="Bhonagiri V."/>
            <person name="Nash W.E."/>
            <person name="Warren W."/>
            <person name="Chinwalla A."/>
            <person name="Mardis E.R."/>
            <person name="Wilson R.K."/>
        </authorList>
    </citation>
    <scope>NUCLEOTIDE SEQUENCE [LARGE SCALE GENOMIC DNA]</scope>
    <source>
        <strain evidence="2 3">F0254</strain>
    </source>
</reference>
<organism evidence="2 3">
    <name type="scientific">Leptotrichia hofstadii F0254</name>
    <dbReference type="NCBI Taxonomy" id="634994"/>
    <lineage>
        <taxon>Bacteria</taxon>
        <taxon>Fusobacteriati</taxon>
        <taxon>Fusobacteriota</taxon>
        <taxon>Fusobacteriia</taxon>
        <taxon>Fusobacteriales</taxon>
        <taxon>Leptotrichiaceae</taxon>
        <taxon>Leptotrichia</taxon>
    </lineage>
</organism>
<name>C9MV50_9FUSO</name>
<keyword evidence="1" id="KW-0175">Coiled coil</keyword>
<feature type="coiled-coil region" evidence="1">
    <location>
        <begin position="8"/>
        <end position="35"/>
    </location>
</feature>
<dbReference type="EMBL" id="ACVB02000007">
    <property type="protein sequence ID" value="EEX75272.1"/>
    <property type="molecule type" value="Genomic_DNA"/>
</dbReference>
<gene>
    <name evidence="2" type="ORF">GCWU000323_00521</name>
</gene>
<protein>
    <submittedName>
        <fullName evidence="2">Uncharacterized protein</fullName>
    </submittedName>
</protein>
<accession>C9MV50</accession>
<evidence type="ECO:0000313" key="3">
    <source>
        <dbReference type="Proteomes" id="UP000006233"/>
    </source>
</evidence>
<proteinExistence type="predicted"/>
<dbReference type="AlphaFoldDB" id="C9MV50"/>
<evidence type="ECO:0000313" key="2">
    <source>
        <dbReference type="EMBL" id="EEX75272.1"/>
    </source>
</evidence>
<comment type="caution">
    <text evidence="2">The sequence shown here is derived from an EMBL/GenBank/DDBJ whole genome shotgun (WGS) entry which is preliminary data.</text>
</comment>
<dbReference type="Proteomes" id="UP000006233">
    <property type="component" value="Unassembled WGS sequence"/>
</dbReference>
<sequence>MNFESVTLVNSNNEKVKKEREAKKLKNRIKRLFKKIKQRR</sequence>
<dbReference type="HOGENOM" id="CLU_3291847_0_0_0"/>
<evidence type="ECO:0000256" key="1">
    <source>
        <dbReference type="SAM" id="Coils"/>
    </source>
</evidence>
<dbReference type="RefSeq" id="WP_006803858.1">
    <property type="nucleotide sequence ID" value="NZ_GG700632.1"/>
</dbReference>